<evidence type="ECO:0000256" key="6">
    <source>
        <dbReference type="ARBA" id="ARBA00039101"/>
    </source>
</evidence>
<comment type="caution">
    <text evidence="10">The sequence shown here is derived from an EMBL/GenBank/DDBJ whole genome shotgun (WGS) entry which is preliminary data.</text>
</comment>
<comment type="similarity">
    <text evidence="2">Belongs to the DAMOX/DASOX family.</text>
</comment>
<protein>
    <recommendedName>
        <fullName evidence="7">D-amino-acid oxidase</fullName>
        <ecNumber evidence="6">1.4.3.3</ecNumber>
    </recommendedName>
</protein>
<dbReference type="HOGENOM" id="CLU_007884_1_0_6"/>
<dbReference type="GO" id="GO:0071949">
    <property type="term" value="F:FAD binding"/>
    <property type="evidence" value="ECO:0007669"/>
    <property type="project" value="InterPro"/>
</dbReference>
<dbReference type="PANTHER" id="PTHR11530">
    <property type="entry name" value="D-AMINO ACID OXIDASE"/>
    <property type="match status" value="1"/>
</dbReference>
<keyword evidence="11" id="KW-1185">Reference proteome</keyword>
<keyword evidence="3" id="KW-0285">Flavoprotein</keyword>
<dbReference type="EC" id="1.4.3.3" evidence="6"/>
<accession>A4BCN8</accession>
<comment type="cofactor">
    <cofactor evidence="1">
        <name>FAD</name>
        <dbReference type="ChEBI" id="CHEBI:57692"/>
    </cofactor>
</comment>
<dbReference type="SUPFAM" id="SSF51905">
    <property type="entry name" value="FAD/NAD(P)-binding domain"/>
    <property type="match status" value="1"/>
</dbReference>
<name>A4BCN8_9GAMM</name>
<evidence type="ECO:0000256" key="8">
    <source>
        <dbReference type="ARBA" id="ARBA00049547"/>
    </source>
</evidence>
<dbReference type="SUPFAM" id="SSF54373">
    <property type="entry name" value="FAD-linked reductases, C-terminal domain"/>
    <property type="match status" value="1"/>
</dbReference>
<dbReference type="Gene3D" id="3.30.9.10">
    <property type="entry name" value="D-Amino Acid Oxidase, subunit A, domain 2"/>
    <property type="match status" value="1"/>
</dbReference>
<evidence type="ECO:0000256" key="5">
    <source>
        <dbReference type="ARBA" id="ARBA00023002"/>
    </source>
</evidence>
<dbReference type="GO" id="GO:0046416">
    <property type="term" value="P:D-amino acid metabolic process"/>
    <property type="evidence" value="ECO:0007669"/>
    <property type="project" value="InterPro"/>
</dbReference>
<dbReference type="InterPro" id="IPR023209">
    <property type="entry name" value="DAO"/>
</dbReference>
<evidence type="ECO:0000313" key="11">
    <source>
        <dbReference type="Proteomes" id="UP000005953"/>
    </source>
</evidence>
<dbReference type="PANTHER" id="PTHR11530:SF11">
    <property type="entry name" value="D-ASPARTATE OXIDASE"/>
    <property type="match status" value="1"/>
</dbReference>
<evidence type="ECO:0000259" key="9">
    <source>
        <dbReference type="Pfam" id="PF01266"/>
    </source>
</evidence>
<proteinExistence type="inferred from homology"/>
<gene>
    <name evidence="10" type="ORF">MED297_07776</name>
</gene>
<dbReference type="STRING" id="314283.MED297_07776"/>
<dbReference type="AlphaFoldDB" id="A4BCN8"/>
<keyword evidence="5" id="KW-0560">Oxidoreductase</keyword>
<evidence type="ECO:0000256" key="3">
    <source>
        <dbReference type="ARBA" id="ARBA00022630"/>
    </source>
</evidence>
<dbReference type="Pfam" id="PF01266">
    <property type="entry name" value="DAO"/>
    <property type="match status" value="1"/>
</dbReference>
<evidence type="ECO:0000256" key="4">
    <source>
        <dbReference type="ARBA" id="ARBA00022827"/>
    </source>
</evidence>
<evidence type="ECO:0000256" key="2">
    <source>
        <dbReference type="ARBA" id="ARBA00006730"/>
    </source>
</evidence>
<feature type="domain" description="FAD dependent oxidoreductase" evidence="9">
    <location>
        <begin position="2"/>
        <end position="335"/>
    </location>
</feature>
<dbReference type="InterPro" id="IPR036188">
    <property type="entry name" value="FAD/NAD-bd_sf"/>
</dbReference>
<dbReference type="OrthoDB" id="9790035at2"/>
<dbReference type="EMBL" id="AAOE01000006">
    <property type="protein sequence ID" value="EAR09970.1"/>
    <property type="molecule type" value="Genomic_DNA"/>
</dbReference>
<comment type="catalytic activity">
    <reaction evidence="8">
        <text>a D-alpha-amino acid + O2 + H2O = a 2-oxocarboxylate + H2O2 + NH4(+)</text>
        <dbReference type="Rhea" id="RHEA:21816"/>
        <dbReference type="ChEBI" id="CHEBI:15377"/>
        <dbReference type="ChEBI" id="CHEBI:15379"/>
        <dbReference type="ChEBI" id="CHEBI:16240"/>
        <dbReference type="ChEBI" id="CHEBI:28938"/>
        <dbReference type="ChEBI" id="CHEBI:35179"/>
        <dbReference type="ChEBI" id="CHEBI:59871"/>
        <dbReference type="EC" id="1.4.3.3"/>
    </reaction>
    <physiologicalReaction direction="left-to-right" evidence="8">
        <dbReference type="Rhea" id="RHEA:21817"/>
    </physiologicalReaction>
</comment>
<organism evidence="10 11">
    <name type="scientific">Reinekea blandensis MED297</name>
    <dbReference type="NCBI Taxonomy" id="314283"/>
    <lineage>
        <taxon>Bacteria</taxon>
        <taxon>Pseudomonadati</taxon>
        <taxon>Pseudomonadota</taxon>
        <taxon>Gammaproteobacteria</taxon>
        <taxon>Oceanospirillales</taxon>
        <taxon>Saccharospirillaceae</taxon>
        <taxon>Reinekea</taxon>
    </lineage>
</organism>
<evidence type="ECO:0000313" key="10">
    <source>
        <dbReference type="EMBL" id="EAR09970.1"/>
    </source>
</evidence>
<keyword evidence="4" id="KW-0274">FAD</keyword>
<sequence length="342" mass="38054">MKIAIIGAGVLGRLIALRLTEQPHQVTLIDRQPLHQPDNAAWVSAGMLCPLGEIIHAPREVVQMGWHSLSLWPDILAGLSDEADVYFQQNGSWVVAFDQDRQCFAQWQQQFLNNPHVSADQVAWLQSEAVHNQEPALSGFRQAALLKAEGQLCNRSFILASADKLRRQATIVEQDVTRAHLDDLQTHFDWVIDCRGAGAIGSDWPESSVDLRGVRGEVIRVRCNEVTLQRPVRVLHPQASIYIVPKPNHEFVVGATEIESHSEHPITVQSTLELLSTLYCVHPGFAEASILEARVGIRSAYADNQPKVSQHDNLIQVNGAYRHGWLTGPALAEQTLRRLEVA</sequence>
<reference evidence="10 11" key="1">
    <citation type="submission" date="2006-02" db="EMBL/GenBank/DDBJ databases">
        <authorList>
            <person name="Pinhassi J."/>
            <person name="Pedros-Alio C."/>
            <person name="Ferriera S."/>
            <person name="Johnson J."/>
            <person name="Kravitz S."/>
            <person name="Halpern A."/>
            <person name="Remington K."/>
            <person name="Beeson K."/>
            <person name="Tran B."/>
            <person name="Rogers Y.-H."/>
            <person name="Friedman R."/>
            <person name="Venter J.C."/>
        </authorList>
    </citation>
    <scope>NUCLEOTIDE SEQUENCE [LARGE SCALE GENOMIC DNA]</scope>
    <source>
        <strain evidence="10 11">MED297</strain>
    </source>
</reference>
<dbReference type="InterPro" id="IPR006076">
    <property type="entry name" value="FAD-dep_OxRdtase"/>
</dbReference>
<evidence type="ECO:0000256" key="7">
    <source>
        <dbReference type="ARBA" id="ARBA00039751"/>
    </source>
</evidence>
<dbReference type="Proteomes" id="UP000005953">
    <property type="component" value="Unassembled WGS sequence"/>
</dbReference>
<dbReference type="GO" id="GO:0003884">
    <property type="term" value="F:D-amino-acid oxidase activity"/>
    <property type="evidence" value="ECO:0007669"/>
    <property type="project" value="UniProtKB-EC"/>
</dbReference>
<dbReference type="Gene3D" id="3.50.50.60">
    <property type="entry name" value="FAD/NAD(P)-binding domain"/>
    <property type="match status" value="1"/>
</dbReference>
<dbReference type="RefSeq" id="WP_008045565.1">
    <property type="nucleotide sequence ID" value="NZ_CH724152.1"/>
</dbReference>
<evidence type="ECO:0000256" key="1">
    <source>
        <dbReference type="ARBA" id="ARBA00001974"/>
    </source>
</evidence>